<gene>
    <name evidence="2" type="ORF">GCM10009663_70770</name>
</gene>
<dbReference type="SUPFAM" id="SSF55961">
    <property type="entry name" value="Bet v1-like"/>
    <property type="match status" value="1"/>
</dbReference>
<organism evidence="2 3">
    <name type="scientific">Kitasatospora arboriphila</name>
    <dbReference type="NCBI Taxonomy" id="258052"/>
    <lineage>
        <taxon>Bacteria</taxon>
        <taxon>Bacillati</taxon>
        <taxon>Actinomycetota</taxon>
        <taxon>Actinomycetes</taxon>
        <taxon>Kitasatosporales</taxon>
        <taxon>Streptomycetaceae</taxon>
        <taxon>Kitasatospora</taxon>
    </lineage>
</organism>
<dbReference type="RefSeq" id="WP_344627844.1">
    <property type="nucleotide sequence ID" value="NZ_BAAALD010000122.1"/>
</dbReference>
<dbReference type="InterPro" id="IPR023393">
    <property type="entry name" value="START-like_dom_sf"/>
</dbReference>
<evidence type="ECO:0000259" key="1">
    <source>
        <dbReference type="Pfam" id="PF03364"/>
    </source>
</evidence>
<comment type="caution">
    <text evidence="2">The sequence shown here is derived from an EMBL/GenBank/DDBJ whole genome shotgun (WGS) entry which is preliminary data.</text>
</comment>
<dbReference type="PANTHER" id="PTHR33824">
    <property type="entry name" value="POLYKETIDE CYCLASE/DEHYDRASE AND LIPID TRANSPORT SUPERFAMILY PROTEIN"/>
    <property type="match status" value="1"/>
</dbReference>
<reference evidence="3" key="1">
    <citation type="journal article" date="2019" name="Int. J. Syst. Evol. Microbiol.">
        <title>The Global Catalogue of Microorganisms (GCM) 10K type strain sequencing project: providing services to taxonomists for standard genome sequencing and annotation.</title>
        <authorList>
            <consortium name="The Broad Institute Genomics Platform"/>
            <consortium name="The Broad Institute Genome Sequencing Center for Infectious Disease"/>
            <person name="Wu L."/>
            <person name="Ma J."/>
        </authorList>
    </citation>
    <scope>NUCLEOTIDE SEQUENCE [LARGE SCALE GENOMIC DNA]</scope>
    <source>
        <strain evidence="3">JCM 13002</strain>
    </source>
</reference>
<dbReference type="Pfam" id="PF03364">
    <property type="entry name" value="Polyketide_cyc"/>
    <property type="match status" value="1"/>
</dbReference>
<accession>A0ABP4ESH0</accession>
<dbReference type="CDD" id="cd07817">
    <property type="entry name" value="SRPBCC_8"/>
    <property type="match status" value="1"/>
</dbReference>
<dbReference type="EMBL" id="BAAALD010000122">
    <property type="protein sequence ID" value="GAA1121031.1"/>
    <property type="molecule type" value="Genomic_DNA"/>
</dbReference>
<dbReference type="InterPro" id="IPR005031">
    <property type="entry name" value="COQ10_START"/>
</dbReference>
<dbReference type="Proteomes" id="UP001499987">
    <property type="component" value="Unassembled WGS sequence"/>
</dbReference>
<protein>
    <submittedName>
        <fullName evidence="2">SRPBCC family protein</fullName>
    </submittedName>
</protein>
<keyword evidence="3" id="KW-1185">Reference proteome</keyword>
<evidence type="ECO:0000313" key="3">
    <source>
        <dbReference type="Proteomes" id="UP001499987"/>
    </source>
</evidence>
<dbReference type="InterPro" id="IPR047137">
    <property type="entry name" value="ORF3"/>
</dbReference>
<proteinExistence type="predicted"/>
<feature type="domain" description="Coenzyme Q-binding protein COQ10 START" evidence="1">
    <location>
        <begin position="10"/>
        <end position="128"/>
    </location>
</feature>
<sequence>MARVEQSVRVEVPVPVAYRQWARVEDFPLFFRGVLRVERAGSGLTRWTVRTGGAIREFDARVTERIEDERIAWASVTGDLRQSGVVTFHRVDGRRTTVMLQLDVRPARLADRLAAALGFAHRRVLDGLAGFKEFTEAQAARQPQ</sequence>
<dbReference type="Gene3D" id="3.30.530.20">
    <property type="match status" value="1"/>
</dbReference>
<evidence type="ECO:0000313" key="2">
    <source>
        <dbReference type="EMBL" id="GAA1121031.1"/>
    </source>
</evidence>
<name>A0ABP4ESH0_9ACTN</name>
<dbReference type="PANTHER" id="PTHR33824:SF7">
    <property type="entry name" value="POLYKETIDE CYCLASE_DEHYDRASE AND LIPID TRANSPORT SUPERFAMILY PROTEIN"/>
    <property type="match status" value="1"/>
</dbReference>